<proteinExistence type="predicted"/>
<reference evidence="1" key="1">
    <citation type="submission" date="2022-06" db="EMBL/GenBank/DDBJ databases">
        <title>Phylogenomic reconstructions and comparative analyses of Kickxellomycotina fungi.</title>
        <authorList>
            <person name="Reynolds N.K."/>
            <person name="Stajich J.E."/>
            <person name="Barry K."/>
            <person name="Grigoriev I.V."/>
            <person name="Crous P."/>
            <person name="Smith M.E."/>
        </authorList>
    </citation>
    <scope>NUCLEOTIDE SEQUENCE</scope>
    <source>
        <strain evidence="1">RSA 2271</strain>
    </source>
</reference>
<keyword evidence="1" id="KW-0378">Hydrolase</keyword>
<name>A0ACC1H9T3_9FUNG</name>
<organism evidence="1 2">
    <name type="scientific">Spiromyces aspiralis</name>
    <dbReference type="NCBI Taxonomy" id="68401"/>
    <lineage>
        <taxon>Eukaryota</taxon>
        <taxon>Fungi</taxon>
        <taxon>Fungi incertae sedis</taxon>
        <taxon>Zoopagomycota</taxon>
        <taxon>Kickxellomycotina</taxon>
        <taxon>Kickxellomycetes</taxon>
        <taxon>Kickxellales</taxon>
        <taxon>Kickxellaceae</taxon>
        <taxon>Spiromyces</taxon>
    </lineage>
</organism>
<accession>A0ACC1H9T3</accession>
<comment type="caution">
    <text evidence="1">The sequence shown here is derived from an EMBL/GenBank/DDBJ whole genome shotgun (WGS) entry which is preliminary data.</text>
</comment>
<keyword evidence="2" id="KW-1185">Reference proteome</keyword>
<dbReference type="EC" id="3.6.1.42" evidence="1"/>
<dbReference type="EMBL" id="JAMZIH010008521">
    <property type="protein sequence ID" value="KAJ1671936.1"/>
    <property type="molecule type" value="Genomic_DNA"/>
</dbReference>
<evidence type="ECO:0000313" key="1">
    <source>
        <dbReference type="EMBL" id="KAJ1671936.1"/>
    </source>
</evidence>
<feature type="non-terminal residue" evidence="1">
    <location>
        <position position="255"/>
    </location>
</feature>
<evidence type="ECO:0000313" key="2">
    <source>
        <dbReference type="Proteomes" id="UP001145114"/>
    </source>
</evidence>
<sequence length="255" mass="28613">MALSSIRALFDRNKYQGLGSYPESSTALQSFKWFKSKRFIRLALLLVIITSLGWFGYSTIYINQSAHEQEAAHQLVNNPAEDNLGILNDENVLKQPQQYVVEDKRLQSAKCEIPHLGRPLVQYVLVIDAGSTGSRIHVYKFNYCNDAPELEEELFEKARGENIKGLSGYPDDPEAAAHSLDSLMQTALKAVPPSLYKCTPITVKATAGLRKIDEEKGNNILRAVEQHLRTNYPFPILKENGVVIMDGKDEGVFAW</sequence>
<gene>
    <name evidence="1" type="primary">GDA1_3</name>
    <name evidence="1" type="ORF">EV182_007367</name>
</gene>
<protein>
    <submittedName>
        <fullName evidence="1">Guanosine-diphosphatase</fullName>
        <ecNumber evidence="1">3.6.1.42</ecNumber>
    </submittedName>
</protein>
<dbReference type="Proteomes" id="UP001145114">
    <property type="component" value="Unassembled WGS sequence"/>
</dbReference>